<protein>
    <submittedName>
        <fullName evidence="1">Uncharacterized protein</fullName>
    </submittedName>
</protein>
<dbReference type="EMBL" id="JAQNDL010000001">
    <property type="protein sequence ID" value="MDC0716818.1"/>
    <property type="molecule type" value="Genomic_DNA"/>
</dbReference>
<keyword evidence="2" id="KW-1185">Reference proteome</keyword>
<accession>A0ABT5DUL0</accession>
<proteinExistence type="predicted"/>
<name>A0ABT5DUL0_9BACT</name>
<evidence type="ECO:0000313" key="1">
    <source>
        <dbReference type="EMBL" id="MDC0716818.1"/>
    </source>
</evidence>
<dbReference type="RefSeq" id="WP_272085307.1">
    <property type="nucleotide sequence ID" value="NZ_JAQNDL010000001.1"/>
</dbReference>
<comment type="caution">
    <text evidence="1">The sequence shown here is derived from an EMBL/GenBank/DDBJ whole genome shotgun (WGS) entry which is preliminary data.</text>
</comment>
<sequence length="195" mass="21761">MDIRIVHRRGLDDILGNTEAQEESMPTITNSLVLAATNDALHELDKNFSLPSLSSDKMSNSGWSCNYFAGANLEFVETASRGTQVQRNYGVDPSQWPDQFAAQTFVNFSMSFEVSGANHNFNVFFDAGGSAYLIQTYLDRSIRISTPQSASEFVRQWKLLAGANWASAYETLFYVRPPTQNNKYTSQWVTVVTGS</sequence>
<organism evidence="1 2">
    <name type="scientific">Nannocystis bainbridge</name>
    <dbReference type="NCBI Taxonomy" id="2995303"/>
    <lineage>
        <taxon>Bacteria</taxon>
        <taxon>Pseudomonadati</taxon>
        <taxon>Myxococcota</taxon>
        <taxon>Polyangia</taxon>
        <taxon>Nannocystales</taxon>
        <taxon>Nannocystaceae</taxon>
        <taxon>Nannocystis</taxon>
    </lineage>
</organism>
<evidence type="ECO:0000313" key="2">
    <source>
        <dbReference type="Proteomes" id="UP001221686"/>
    </source>
</evidence>
<dbReference type="Proteomes" id="UP001221686">
    <property type="component" value="Unassembled WGS sequence"/>
</dbReference>
<reference evidence="1 2" key="1">
    <citation type="submission" date="2022-11" db="EMBL/GenBank/DDBJ databases">
        <title>Minimal conservation of predation-associated metabolite biosynthetic gene clusters underscores biosynthetic potential of Myxococcota including descriptions for ten novel species: Archangium lansinium sp. nov., Myxococcus landrumus sp. nov., Nannocystis bai.</title>
        <authorList>
            <person name="Ahearne A."/>
            <person name="Stevens C."/>
            <person name="Dowd S."/>
        </authorList>
    </citation>
    <scope>NUCLEOTIDE SEQUENCE [LARGE SCALE GENOMIC DNA]</scope>
    <source>
        <strain evidence="1 2">BB15-2</strain>
    </source>
</reference>
<gene>
    <name evidence="1" type="ORF">POL25_07935</name>
</gene>